<name>A0A9P5TBQ2_9AGAM</name>
<evidence type="ECO:0008006" key="4">
    <source>
        <dbReference type="Google" id="ProtNLM"/>
    </source>
</evidence>
<feature type="region of interest" description="Disordered" evidence="1">
    <location>
        <begin position="1"/>
        <end position="27"/>
    </location>
</feature>
<protein>
    <recommendedName>
        <fullName evidence="4">Gas1-like protein</fullName>
    </recommendedName>
</protein>
<organism evidence="2 3">
    <name type="scientific">Russula ochroleuca</name>
    <dbReference type="NCBI Taxonomy" id="152965"/>
    <lineage>
        <taxon>Eukaryota</taxon>
        <taxon>Fungi</taxon>
        <taxon>Dikarya</taxon>
        <taxon>Basidiomycota</taxon>
        <taxon>Agaricomycotina</taxon>
        <taxon>Agaricomycetes</taxon>
        <taxon>Russulales</taxon>
        <taxon>Russulaceae</taxon>
        <taxon>Russula</taxon>
    </lineage>
</organism>
<dbReference type="OrthoDB" id="3241054at2759"/>
<feature type="compositionally biased region" description="Polar residues" evidence="1">
    <location>
        <begin position="141"/>
        <end position="192"/>
    </location>
</feature>
<dbReference type="Proteomes" id="UP000759537">
    <property type="component" value="Unassembled WGS sequence"/>
</dbReference>
<dbReference type="EMBL" id="WHVB01000004">
    <property type="protein sequence ID" value="KAF8483874.1"/>
    <property type="molecule type" value="Genomic_DNA"/>
</dbReference>
<evidence type="ECO:0000313" key="3">
    <source>
        <dbReference type="Proteomes" id="UP000759537"/>
    </source>
</evidence>
<feature type="region of interest" description="Disordered" evidence="1">
    <location>
        <begin position="141"/>
        <end position="210"/>
    </location>
</feature>
<proteinExistence type="predicted"/>
<comment type="caution">
    <text evidence="2">The sequence shown here is derived from an EMBL/GenBank/DDBJ whole genome shotgun (WGS) entry which is preliminary data.</text>
</comment>
<keyword evidence="3" id="KW-1185">Reference proteome</keyword>
<reference evidence="2" key="1">
    <citation type="submission" date="2019-10" db="EMBL/GenBank/DDBJ databases">
        <authorList>
            <consortium name="DOE Joint Genome Institute"/>
            <person name="Kuo A."/>
            <person name="Miyauchi S."/>
            <person name="Kiss E."/>
            <person name="Drula E."/>
            <person name="Kohler A."/>
            <person name="Sanchez-Garcia M."/>
            <person name="Andreopoulos B."/>
            <person name="Barry K.W."/>
            <person name="Bonito G."/>
            <person name="Buee M."/>
            <person name="Carver A."/>
            <person name="Chen C."/>
            <person name="Cichocki N."/>
            <person name="Clum A."/>
            <person name="Culley D."/>
            <person name="Crous P.W."/>
            <person name="Fauchery L."/>
            <person name="Girlanda M."/>
            <person name="Hayes R."/>
            <person name="Keri Z."/>
            <person name="LaButti K."/>
            <person name="Lipzen A."/>
            <person name="Lombard V."/>
            <person name="Magnuson J."/>
            <person name="Maillard F."/>
            <person name="Morin E."/>
            <person name="Murat C."/>
            <person name="Nolan M."/>
            <person name="Ohm R."/>
            <person name="Pangilinan J."/>
            <person name="Pereira M."/>
            <person name="Perotto S."/>
            <person name="Peter M."/>
            <person name="Riley R."/>
            <person name="Sitrit Y."/>
            <person name="Stielow B."/>
            <person name="Szollosi G."/>
            <person name="Zifcakova L."/>
            <person name="Stursova M."/>
            <person name="Spatafora J.W."/>
            <person name="Tedersoo L."/>
            <person name="Vaario L.-M."/>
            <person name="Yamada A."/>
            <person name="Yan M."/>
            <person name="Wang P."/>
            <person name="Xu J."/>
            <person name="Bruns T."/>
            <person name="Baldrian P."/>
            <person name="Vilgalys R."/>
            <person name="Henrissat B."/>
            <person name="Grigoriev I.V."/>
            <person name="Hibbett D."/>
            <person name="Nagy L.G."/>
            <person name="Martin F.M."/>
        </authorList>
    </citation>
    <scope>NUCLEOTIDE SEQUENCE</scope>
    <source>
        <strain evidence="2">Prilba</strain>
    </source>
</reference>
<accession>A0A9P5TBQ2</accession>
<sequence length="210" mass="21139">MLPLLPRSVSKGTQHEKTQPTQANPCGNINIAQNLDTSATVNALANGTFSASITDFNPGTDGSRSIKTVQVDASGTGNNFVAAQMITNGDPNPTAAGTEQLSVQLPAGIKCTGGTSQTLCLASFITTSGFGNCVVVSQGTGSGNDTVSPSKTGQTTGATNDTNRVASDAAANNGTKSGENTSPSNCTNTGQQGKKLADDDAVANGARRTR</sequence>
<evidence type="ECO:0000256" key="1">
    <source>
        <dbReference type="SAM" id="MobiDB-lite"/>
    </source>
</evidence>
<evidence type="ECO:0000313" key="2">
    <source>
        <dbReference type="EMBL" id="KAF8483874.1"/>
    </source>
</evidence>
<reference evidence="2" key="2">
    <citation type="journal article" date="2020" name="Nat. Commun.">
        <title>Large-scale genome sequencing of mycorrhizal fungi provides insights into the early evolution of symbiotic traits.</title>
        <authorList>
            <person name="Miyauchi S."/>
            <person name="Kiss E."/>
            <person name="Kuo A."/>
            <person name="Drula E."/>
            <person name="Kohler A."/>
            <person name="Sanchez-Garcia M."/>
            <person name="Morin E."/>
            <person name="Andreopoulos B."/>
            <person name="Barry K.W."/>
            <person name="Bonito G."/>
            <person name="Buee M."/>
            <person name="Carver A."/>
            <person name="Chen C."/>
            <person name="Cichocki N."/>
            <person name="Clum A."/>
            <person name="Culley D."/>
            <person name="Crous P.W."/>
            <person name="Fauchery L."/>
            <person name="Girlanda M."/>
            <person name="Hayes R.D."/>
            <person name="Keri Z."/>
            <person name="LaButti K."/>
            <person name="Lipzen A."/>
            <person name="Lombard V."/>
            <person name="Magnuson J."/>
            <person name="Maillard F."/>
            <person name="Murat C."/>
            <person name="Nolan M."/>
            <person name="Ohm R.A."/>
            <person name="Pangilinan J."/>
            <person name="Pereira M.F."/>
            <person name="Perotto S."/>
            <person name="Peter M."/>
            <person name="Pfister S."/>
            <person name="Riley R."/>
            <person name="Sitrit Y."/>
            <person name="Stielow J.B."/>
            <person name="Szollosi G."/>
            <person name="Zifcakova L."/>
            <person name="Stursova M."/>
            <person name="Spatafora J.W."/>
            <person name="Tedersoo L."/>
            <person name="Vaario L.M."/>
            <person name="Yamada A."/>
            <person name="Yan M."/>
            <person name="Wang P."/>
            <person name="Xu J."/>
            <person name="Bruns T."/>
            <person name="Baldrian P."/>
            <person name="Vilgalys R."/>
            <person name="Dunand C."/>
            <person name="Henrissat B."/>
            <person name="Grigoriev I.V."/>
            <person name="Hibbett D."/>
            <person name="Nagy L.G."/>
            <person name="Martin F.M."/>
        </authorList>
    </citation>
    <scope>NUCLEOTIDE SEQUENCE</scope>
    <source>
        <strain evidence="2">Prilba</strain>
    </source>
</reference>
<gene>
    <name evidence="2" type="ORF">DFH94DRAFT_329096</name>
</gene>
<dbReference type="AlphaFoldDB" id="A0A9P5TBQ2"/>